<gene>
    <name evidence="3" type="ORF">DME_LOCUS9129</name>
</gene>
<evidence type="ECO:0000313" key="4">
    <source>
        <dbReference type="Proteomes" id="UP000038040"/>
    </source>
</evidence>
<evidence type="ECO:0000313" key="6">
    <source>
        <dbReference type="WBParaSite" id="DME_0000533001-mRNA-1"/>
    </source>
</evidence>
<evidence type="ECO:0000256" key="1">
    <source>
        <dbReference type="SAM" id="MobiDB-lite"/>
    </source>
</evidence>
<dbReference type="Pfam" id="PF00069">
    <property type="entry name" value="Pkinase"/>
    <property type="match status" value="1"/>
</dbReference>
<proteinExistence type="predicted"/>
<feature type="region of interest" description="Disordered" evidence="1">
    <location>
        <begin position="56"/>
        <end position="76"/>
    </location>
</feature>
<accession>A0A0N4UDD0</accession>
<dbReference type="PANTHER" id="PTHR22961:SF13">
    <property type="entry name" value="TRIBBLES"/>
    <property type="match status" value="1"/>
</dbReference>
<dbReference type="InterPro" id="IPR011009">
    <property type="entry name" value="Kinase-like_dom_sf"/>
</dbReference>
<reference evidence="3 5" key="2">
    <citation type="submission" date="2018-11" db="EMBL/GenBank/DDBJ databases">
        <authorList>
            <consortium name="Pathogen Informatics"/>
        </authorList>
    </citation>
    <scope>NUCLEOTIDE SEQUENCE [LARGE SCALE GENOMIC DNA]</scope>
</reference>
<dbReference type="SMART" id="SM00220">
    <property type="entry name" value="S_TKc"/>
    <property type="match status" value="1"/>
</dbReference>
<dbReference type="PROSITE" id="PS50011">
    <property type="entry name" value="PROTEIN_KINASE_DOM"/>
    <property type="match status" value="1"/>
</dbReference>
<dbReference type="EMBL" id="UYYG01001177">
    <property type="protein sequence ID" value="VDN59156.1"/>
    <property type="molecule type" value="Genomic_DNA"/>
</dbReference>
<dbReference type="PANTHER" id="PTHR22961">
    <property type="entry name" value="SER/THR PROTEIN KINASE-TRB"/>
    <property type="match status" value="1"/>
</dbReference>
<reference evidence="6" key="1">
    <citation type="submission" date="2017-02" db="UniProtKB">
        <authorList>
            <consortium name="WormBaseParasite"/>
        </authorList>
    </citation>
    <scope>IDENTIFICATION</scope>
</reference>
<evidence type="ECO:0000313" key="5">
    <source>
        <dbReference type="Proteomes" id="UP000274756"/>
    </source>
</evidence>
<dbReference type="GO" id="GO:0005634">
    <property type="term" value="C:nucleus"/>
    <property type="evidence" value="ECO:0007669"/>
    <property type="project" value="TreeGrafter"/>
</dbReference>
<dbReference type="OrthoDB" id="410920at2759"/>
<protein>
    <submittedName>
        <fullName evidence="6">Protein kinase domain-containing protein</fullName>
    </submittedName>
</protein>
<dbReference type="Proteomes" id="UP000274756">
    <property type="component" value="Unassembled WGS sequence"/>
</dbReference>
<feature type="region of interest" description="Disordered" evidence="1">
    <location>
        <begin position="337"/>
        <end position="363"/>
    </location>
</feature>
<dbReference type="Proteomes" id="UP000038040">
    <property type="component" value="Unplaced"/>
</dbReference>
<dbReference type="SUPFAM" id="SSF56112">
    <property type="entry name" value="Protein kinase-like (PK-like)"/>
    <property type="match status" value="1"/>
</dbReference>
<organism evidence="4 6">
    <name type="scientific">Dracunculus medinensis</name>
    <name type="common">Guinea worm</name>
    <dbReference type="NCBI Taxonomy" id="318479"/>
    <lineage>
        <taxon>Eukaryota</taxon>
        <taxon>Metazoa</taxon>
        <taxon>Ecdysozoa</taxon>
        <taxon>Nematoda</taxon>
        <taxon>Chromadorea</taxon>
        <taxon>Rhabditida</taxon>
        <taxon>Spirurina</taxon>
        <taxon>Dracunculoidea</taxon>
        <taxon>Dracunculidae</taxon>
        <taxon>Dracunculus</taxon>
    </lineage>
</organism>
<keyword evidence="5" id="KW-1185">Reference proteome</keyword>
<dbReference type="GO" id="GO:0031434">
    <property type="term" value="F:mitogen-activated protein kinase kinase binding"/>
    <property type="evidence" value="ECO:0007669"/>
    <property type="project" value="TreeGrafter"/>
</dbReference>
<name>A0A0N4UDD0_DRAME</name>
<dbReference type="Gene3D" id="1.10.510.10">
    <property type="entry name" value="Transferase(Phosphotransferase) domain 1"/>
    <property type="match status" value="1"/>
</dbReference>
<evidence type="ECO:0000259" key="2">
    <source>
        <dbReference type="PROSITE" id="PS50011"/>
    </source>
</evidence>
<feature type="domain" description="Protein kinase" evidence="2">
    <location>
        <begin position="44"/>
        <end position="363"/>
    </location>
</feature>
<dbReference type="InterPro" id="IPR024104">
    <property type="entry name" value="Tribbles/Ser_Thr_kinase_40"/>
</dbReference>
<sequence length="363" mass="41471">MSQSLSSSASSPSSLSVSSKCSAYVDASPQLTTTSLISSPSNDNLSRKRIAATRLPRISLSEDSQSPRDITTQTQNDIIDVKRQRIADATQRTDNYVLNDLIESQSRSPYGCPDRNIDPKLIDVEKFRKLMAVRHRLNEAHKYWKYGDVDQMREFVLPEDCEICESDRGQRFLFLPWQYGSLQSKIGANKLSEAAVRPLFKQIVRAVAFCHSIGIIVRDLKLRKFVFIDEELSRLRFRDIFDMHVCKNVGDDGLRDRHSCPAYVAPEILIKSSPEYAGLRTLLYCLLRKEPLERPSAEDLLHIPWIFNNSAMAENIEQRSSLDIISHLQFNLSSSTHRYSRRDDQEEDQVVPSLSKKKGSAWE</sequence>
<dbReference type="WBParaSite" id="DME_0000533001-mRNA-1">
    <property type="protein sequence ID" value="DME_0000533001-mRNA-1"/>
    <property type="gene ID" value="DME_0000533001"/>
</dbReference>
<dbReference type="STRING" id="318479.A0A0N4UDD0"/>
<dbReference type="GO" id="GO:0032436">
    <property type="term" value="P:positive regulation of proteasomal ubiquitin-dependent protein catabolic process"/>
    <property type="evidence" value="ECO:0007669"/>
    <property type="project" value="TreeGrafter"/>
</dbReference>
<dbReference type="AlphaFoldDB" id="A0A0N4UDD0"/>
<feature type="compositionally biased region" description="Polar residues" evidence="1">
    <location>
        <begin position="61"/>
        <end position="76"/>
    </location>
</feature>
<dbReference type="InterPro" id="IPR000719">
    <property type="entry name" value="Prot_kinase_dom"/>
</dbReference>
<dbReference type="GO" id="GO:0004672">
    <property type="term" value="F:protein kinase activity"/>
    <property type="evidence" value="ECO:0007669"/>
    <property type="project" value="InterPro"/>
</dbReference>
<dbReference type="GO" id="GO:0005524">
    <property type="term" value="F:ATP binding"/>
    <property type="evidence" value="ECO:0007669"/>
    <property type="project" value="InterPro"/>
</dbReference>
<evidence type="ECO:0000313" key="3">
    <source>
        <dbReference type="EMBL" id="VDN59156.1"/>
    </source>
</evidence>